<evidence type="ECO:0000313" key="6">
    <source>
        <dbReference type="EMBL" id="KPY38038.1"/>
    </source>
</evidence>
<organism evidence="6 7">
    <name type="scientific">Pseudomonas syringae pv. primulae</name>
    <dbReference type="NCBI Taxonomy" id="251707"/>
    <lineage>
        <taxon>Bacteria</taxon>
        <taxon>Pseudomonadati</taxon>
        <taxon>Pseudomonadota</taxon>
        <taxon>Gammaproteobacteria</taxon>
        <taxon>Pseudomonadales</taxon>
        <taxon>Pseudomonadaceae</taxon>
        <taxon>Pseudomonas</taxon>
    </lineage>
</organism>
<dbReference type="RefSeq" id="WP_057408881.1">
    <property type="nucleotide sequence ID" value="NZ_LJRC01000105.1"/>
</dbReference>
<evidence type="ECO:0000256" key="5">
    <source>
        <dbReference type="RuleBase" id="RU003560"/>
    </source>
</evidence>
<gene>
    <name evidence="6" type="ORF">ALO52_00886</name>
</gene>
<evidence type="ECO:0000256" key="2">
    <source>
        <dbReference type="ARBA" id="ARBA00022576"/>
    </source>
</evidence>
<name>A0A0P9YTZ9_9PSED</name>
<reference evidence="6 7" key="1">
    <citation type="submission" date="2015-09" db="EMBL/GenBank/DDBJ databases">
        <title>Genome announcement of multiple Pseudomonas syringae strains.</title>
        <authorList>
            <person name="Thakur S."/>
            <person name="Wang P.W."/>
            <person name="Gong Y."/>
            <person name="Weir B.S."/>
            <person name="Guttman D.S."/>
        </authorList>
    </citation>
    <scope>NUCLEOTIDE SEQUENCE [LARGE SCALE GENOMIC DNA]</scope>
    <source>
        <strain evidence="6 7">ICMP3956</strain>
    </source>
</reference>
<evidence type="ECO:0000256" key="1">
    <source>
        <dbReference type="ARBA" id="ARBA00001933"/>
    </source>
</evidence>
<dbReference type="InterPro" id="IPR015421">
    <property type="entry name" value="PyrdxlP-dep_Trfase_major"/>
</dbReference>
<evidence type="ECO:0000313" key="7">
    <source>
        <dbReference type="Proteomes" id="UP000050562"/>
    </source>
</evidence>
<dbReference type="PATRIC" id="fig|251707.3.peg.1165"/>
<dbReference type="GO" id="GO:0030170">
    <property type="term" value="F:pyridoxal phosphate binding"/>
    <property type="evidence" value="ECO:0007669"/>
    <property type="project" value="InterPro"/>
</dbReference>
<comment type="similarity">
    <text evidence="5">Belongs to the class-III pyridoxal-phosphate-dependent aminotransferase family.</text>
</comment>
<evidence type="ECO:0000256" key="3">
    <source>
        <dbReference type="ARBA" id="ARBA00022679"/>
    </source>
</evidence>
<dbReference type="PANTHER" id="PTHR11986:SF79">
    <property type="entry name" value="ACETYLORNITHINE AMINOTRANSFERASE, MITOCHONDRIAL"/>
    <property type="match status" value="1"/>
</dbReference>
<dbReference type="Pfam" id="PF00202">
    <property type="entry name" value="Aminotran_3"/>
    <property type="match status" value="1"/>
</dbReference>
<accession>A0A0P9YTZ9</accession>
<dbReference type="AlphaFoldDB" id="A0A0P9YTZ9"/>
<keyword evidence="3 6" id="KW-0808">Transferase</keyword>
<dbReference type="Proteomes" id="UP000050562">
    <property type="component" value="Unassembled WGS sequence"/>
</dbReference>
<dbReference type="SUPFAM" id="SSF53383">
    <property type="entry name" value="PLP-dependent transferases"/>
    <property type="match status" value="1"/>
</dbReference>
<comment type="cofactor">
    <cofactor evidence="1">
        <name>pyridoxal 5'-phosphate</name>
        <dbReference type="ChEBI" id="CHEBI:597326"/>
    </cofactor>
</comment>
<sequence>MDKIWEAGLKKQKLGIQTLPSDIRACVTNGDGVADHYGGRTNFTFLEQRQDRILLLEKVDGDNALAHIAVNMTGGYGTGILGSAIDEIAPRVREVFHSSVTTNDEFHSVERLQLVSNIKEMIASHTGSHERQWSITFTSTGSEAMDLALQLIHLEGMNLTTGVDSRSKKDIVFACHGAWHGWSQGPNQLLDRKQFTEGVPRIRGVEVVFLQYGDIENLRSQFSNYEGRIRAVSVEGILGDGGVISASSEWWSELFKLAEEEDARIIDDEILTGFRTGGVLAIPKRLSPDCITLGKALGFGLFPMSAVLWRNDRLSLRPGIGVRTFNARPFQAAVVNAGIDMIKGQGLFERSITIGSKLIDDISSLSARYPTVVKAVRGKGMFIGLELSDAFARRGRMVRDTFLRHGVLTEIESGLFNRKVPKDKRVNETIRITPPLTISADSIEEALRALLEGVKELQKISEQNAA</sequence>
<keyword evidence="2 6" id="KW-0032">Aminotransferase</keyword>
<dbReference type="InterPro" id="IPR005814">
    <property type="entry name" value="Aminotrans_3"/>
</dbReference>
<dbReference type="InterPro" id="IPR050103">
    <property type="entry name" value="Class-III_PLP-dep_AT"/>
</dbReference>
<dbReference type="GO" id="GO:0008483">
    <property type="term" value="F:transaminase activity"/>
    <property type="evidence" value="ECO:0007669"/>
    <property type="project" value="UniProtKB-KW"/>
</dbReference>
<proteinExistence type="inferred from homology"/>
<dbReference type="GO" id="GO:0042802">
    <property type="term" value="F:identical protein binding"/>
    <property type="evidence" value="ECO:0007669"/>
    <property type="project" value="TreeGrafter"/>
</dbReference>
<dbReference type="InterPro" id="IPR015422">
    <property type="entry name" value="PyrdxlP-dep_Trfase_small"/>
</dbReference>
<dbReference type="EMBL" id="LJRC01000105">
    <property type="protein sequence ID" value="KPY38038.1"/>
    <property type="molecule type" value="Genomic_DNA"/>
</dbReference>
<comment type="caution">
    <text evidence="6">The sequence shown here is derived from an EMBL/GenBank/DDBJ whole genome shotgun (WGS) entry which is preliminary data.</text>
</comment>
<dbReference type="Gene3D" id="3.40.640.10">
    <property type="entry name" value="Type I PLP-dependent aspartate aminotransferase-like (Major domain)"/>
    <property type="match status" value="1"/>
</dbReference>
<evidence type="ECO:0000256" key="4">
    <source>
        <dbReference type="ARBA" id="ARBA00022898"/>
    </source>
</evidence>
<dbReference type="Gene3D" id="3.90.1150.10">
    <property type="entry name" value="Aspartate Aminotransferase, domain 1"/>
    <property type="match status" value="1"/>
</dbReference>
<dbReference type="PANTHER" id="PTHR11986">
    <property type="entry name" value="AMINOTRANSFERASE CLASS III"/>
    <property type="match status" value="1"/>
</dbReference>
<dbReference type="InterPro" id="IPR015424">
    <property type="entry name" value="PyrdxlP-dep_Trfase"/>
</dbReference>
<protein>
    <submittedName>
        <fullName evidence="6">Acetylornithine aminotransferase 1</fullName>
    </submittedName>
</protein>
<keyword evidence="4 5" id="KW-0663">Pyridoxal phosphate</keyword>